<dbReference type="Gene3D" id="3.30.56.130">
    <property type="entry name" value="Transcriptional regulator CtsR, winged HTH domain"/>
    <property type="match status" value="1"/>
</dbReference>
<reference evidence="2" key="1">
    <citation type="submission" date="2019-08" db="EMBL/GenBank/DDBJ databases">
        <authorList>
            <person name="Kucharzyk K."/>
            <person name="Murdoch R.W."/>
            <person name="Higgins S."/>
            <person name="Loffler F."/>
        </authorList>
    </citation>
    <scope>NUCLEOTIDE SEQUENCE</scope>
</reference>
<accession>A0A644VQN1</accession>
<sequence>MRNLADVIENFIIGELFTGDAKFVLVQRNELAEQLECAPSQISYAVSTRFTPDRGFVVESKRGSGGFIRIIKIQTASGKGGSAMAVNSMSSMQIVDHLLLNHLITPREAVLMNYNLELLEGNTDEKDKQMIIKESYKRLSSIHNRRHNL</sequence>
<dbReference type="AlphaFoldDB" id="A0A644VQN1"/>
<protein>
    <recommendedName>
        <fullName evidence="1">CtsR N-terminal HTH domain-containing protein</fullName>
    </recommendedName>
</protein>
<gene>
    <name evidence="2" type="ORF">SDC9_39841</name>
</gene>
<dbReference type="InterPro" id="IPR041902">
    <property type="entry name" value="CtsR_N_sf"/>
</dbReference>
<comment type="caution">
    <text evidence="2">The sequence shown here is derived from an EMBL/GenBank/DDBJ whole genome shotgun (WGS) entry which is preliminary data.</text>
</comment>
<dbReference type="EMBL" id="VSSQ01000400">
    <property type="protein sequence ID" value="MPL93699.1"/>
    <property type="molecule type" value="Genomic_DNA"/>
</dbReference>
<feature type="domain" description="CtsR N-terminal HTH" evidence="1">
    <location>
        <begin position="3"/>
        <end position="74"/>
    </location>
</feature>
<evidence type="ECO:0000259" key="1">
    <source>
        <dbReference type="Pfam" id="PF05848"/>
    </source>
</evidence>
<evidence type="ECO:0000313" key="2">
    <source>
        <dbReference type="EMBL" id="MPL93699.1"/>
    </source>
</evidence>
<dbReference type="InterPro" id="IPR040465">
    <property type="entry name" value="CtsR_N"/>
</dbReference>
<organism evidence="2">
    <name type="scientific">bioreactor metagenome</name>
    <dbReference type="NCBI Taxonomy" id="1076179"/>
    <lineage>
        <taxon>unclassified sequences</taxon>
        <taxon>metagenomes</taxon>
        <taxon>ecological metagenomes</taxon>
    </lineage>
</organism>
<proteinExistence type="predicted"/>
<name>A0A644VQN1_9ZZZZ</name>
<dbReference type="Pfam" id="PF05848">
    <property type="entry name" value="CtsR"/>
    <property type="match status" value="1"/>
</dbReference>